<dbReference type="KEGG" id="nia:A8C56_16140"/>
<sequence length="370" mass="43709">MNAEKNNNGAIKCLAFYLPQYHPIPENDLWWGKGFTEWTNVTKARPLFRGHRQPVFPADLGYYDLRVPEVREAQAKMAREHGVHGFIYYHYWFGNGKQLLERPLNEIVDMQAPDFPFCICWANQTWSGIWHGVPDKVLIKQEYPGDEDIVQHFDYLEKLFKDPRYIRVNGLPLFMIYDALDLPDSKQYTDQLRAEAVRRGLGGLYILASNITTDDWDFVQAGFDGRVSFAYHKVQYRLMRKSRQRLHKKLGRFFYRLFLDRSYRGVTRVDQRRIVKQVLFEEQEGDIYPMILPNWDNTPRSGQNGVVIENATPELFEVQIRKAVDYINCRNRSERLVILKSWNEWAEGNYVEPDSINGYAFLEVLKKWFG</sequence>
<evidence type="ECO:0008006" key="3">
    <source>
        <dbReference type="Google" id="ProtNLM"/>
    </source>
</evidence>
<proteinExistence type="predicted"/>
<dbReference type="CDD" id="cd11579">
    <property type="entry name" value="Glyco_tran_WbsX"/>
    <property type="match status" value="1"/>
</dbReference>
<name>A0A1A9I410_9BACT</name>
<accession>A0A1A9I410</accession>
<reference evidence="1 2" key="1">
    <citation type="submission" date="2016-05" db="EMBL/GenBank/DDBJ databases">
        <title>Niabella ginsenosidivorans BS26 whole genome sequencing.</title>
        <authorList>
            <person name="Im W.T."/>
            <person name="Siddiqi M.Z."/>
        </authorList>
    </citation>
    <scope>NUCLEOTIDE SEQUENCE [LARGE SCALE GENOMIC DNA]</scope>
    <source>
        <strain evidence="1 2">BS26</strain>
    </source>
</reference>
<dbReference type="RefSeq" id="WP_067758201.1">
    <property type="nucleotide sequence ID" value="NZ_CP015772.1"/>
</dbReference>
<dbReference type="PANTHER" id="PTHR41244">
    <property type="entry name" value="RHAMNAN SYNTHESIS F"/>
    <property type="match status" value="1"/>
</dbReference>
<dbReference type="OrthoDB" id="9816424at2"/>
<dbReference type="STRING" id="1176587.A8C56_16140"/>
<dbReference type="Gene3D" id="3.20.20.80">
    <property type="entry name" value="Glycosidases"/>
    <property type="match status" value="1"/>
</dbReference>
<dbReference type="Pfam" id="PF14307">
    <property type="entry name" value="Glyco_tran_WbsX"/>
    <property type="match status" value="1"/>
</dbReference>
<organism evidence="1 2">
    <name type="scientific">Niabella ginsenosidivorans</name>
    <dbReference type="NCBI Taxonomy" id="1176587"/>
    <lineage>
        <taxon>Bacteria</taxon>
        <taxon>Pseudomonadati</taxon>
        <taxon>Bacteroidota</taxon>
        <taxon>Chitinophagia</taxon>
        <taxon>Chitinophagales</taxon>
        <taxon>Chitinophagaceae</taxon>
        <taxon>Niabella</taxon>
    </lineage>
</organism>
<dbReference type="Proteomes" id="UP000077667">
    <property type="component" value="Chromosome"/>
</dbReference>
<evidence type="ECO:0000313" key="1">
    <source>
        <dbReference type="EMBL" id="ANH82283.1"/>
    </source>
</evidence>
<gene>
    <name evidence="1" type="ORF">A8C56_16140</name>
</gene>
<keyword evidence="2" id="KW-1185">Reference proteome</keyword>
<dbReference type="InterPro" id="IPR032719">
    <property type="entry name" value="WbsX"/>
</dbReference>
<protein>
    <recommendedName>
        <fullName evidence="3">Lipopolysaccharide biosynthesis protein</fullName>
    </recommendedName>
</protein>
<dbReference type="EMBL" id="CP015772">
    <property type="protein sequence ID" value="ANH82283.1"/>
    <property type="molecule type" value="Genomic_DNA"/>
</dbReference>
<dbReference type="PANTHER" id="PTHR41244:SF1">
    <property type="entry name" value="GLYCOSYLTRANSFERASE"/>
    <property type="match status" value="1"/>
</dbReference>
<dbReference type="AlphaFoldDB" id="A0A1A9I410"/>
<evidence type="ECO:0000313" key="2">
    <source>
        <dbReference type="Proteomes" id="UP000077667"/>
    </source>
</evidence>